<feature type="region of interest" description="Disordered" evidence="1">
    <location>
        <begin position="1"/>
        <end position="26"/>
    </location>
</feature>
<name>A0A0E9SQ80_ANGAN</name>
<sequence length="58" mass="6388">MNSDEKQDCECAPPQAEATPAGEHDRSVRLLGRVSGILGNNRAMKKSNCKTTRSDWNI</sequence>
<protein>
    <submittedName>
        <fullName evidence="2">Uncharacterized protein</fullName>
    </submittedName>
</protein>
<reference evidence="2" key="2">
    <citation type="journal article" date="2015" name="Fish Shellfish Immunol.">
        <title>Early steps in the European eel (Anguilla anguilla)-Vibrio vulnificus interaction in the gills: Role of the RtxA13 toxin.</title>
        <authorList>
            <person name="Callol A."/>
            <person name="Pajuelo D."/>
            <person name="Ebbesson L."/>
            <person name="Teles M."/>
            <person name="MacKenzie S."/>
            <person name="Amaro C."/>
        </authorList>
    </citation>
    <scope>NUCLEOTIDE SEQUENCE</scope>
</reference>
<evidence type="ECO:0000256" key="1">
    <source>
        <dbReference type="SAM" id="MobiDB-lite"/>
    </source>
</evidence>
<reference evidence="2" key="1">
    <citation type="submission" date="2014-11" db="EMBL/GenBank/DDBJ databases">
        <authorList>
            <person name="Amaro Gonzalez C."/>
        </authorList>
    </citation>
    <scope>NUCLEOTIDE SEQUENCE</scope>
</reference>
<dbReference type="AlphaFoldDB" id="A0A0E9SQ80"/>
<accession>A0A0E9SQ80</accession>
<proteinExistence type="predicted"/>
<evidence type="ECO:0000313" key="2">
    <source>
        <dbReference type="EMBL" id="JAH43456.1"/>
    </source>
</evidence>
<organism evidence="2">
    <name type="scientific">Anguilla anguilla</name>
    <name type="common">European freshwater eel</name>
    <name type="synonym">Muraena anguilla</name>
    <dbReference type="NCBI Taxonomy" id="7936"/>
    <lineage>
        <taxon>Eukaryota</taxon>
        <taxon>Metazoa</taxon>
        <taxon>Chordata</taxon>
        <taxon>Craniata</taxon>
        <taxon>Vertebrata</taxon>
        <taxon>Euteleostomi</taxon>
        <taxon>Actinopterygii</taxon>
        <taxon>Neopterygii</taxon>
        <taxon>Teleostei</taxon>
        <taxon>Anguilliformes</taxon>
        <taxon>Anguillidae</taxon>
        <taxon>Anguilla</taxon>
    </lineage>
</organism>
<dbReference type="EMBL" id="GBXM01065121">
    <property type="protein sequence ID" value="JAH43456.1"/>
    <property type="molecule type" value="Transcribed_RNA"/>
</dbReference>